<dbReference type="GeneID" id="28800892"/>
<dbReference type="EMBL" id="KP790011">
    <property type="protein sequence ID" value="AKC03078.1"/>
    <property type="molecule type" value="Genomic_DNA"/>
</dbReference>
<accession>A0A0E3XBP8</accession>
<reference evidence="2 3" key="1">
    <citation type="journal article" date="2015" name="Sci. Rep.">
        <title>Bacteriophages of wastewater foaming-associated filamentous Gordonia reduce host levels in raw activated sludge.</title>
        <authorList>
            <person name="Liu M."/>
            <person name="Gill J.J."/>
            <person name="Young R."/>
            <person name="Summer E.J."/>
        </authorList>
    </citation>
    <scope>NUCLEOTIDE SEQUENCE [LARGE SCALE GENOMIC DNA]</scope>
</reference>
<organism evidence="2 3">
    <name type="scientific">Gordonia phage Gsput1</name>
    <dbReference type="NCBI Taxonomy" id="1622193"/>
    <lineage>
        <taxon>Viruses</taxon>
        <taxon>Duplodnaviria</taxon>
        <taxon>Heunggongvirae</taxon>
        <taxon>Uroviricota</taxon>
        <taxon>Caudoviricetes</taxon>
        <taxon>Ruthgordonvirinae</taxon>
        <taxon>Gesputvirus</taxon>
        <taxon>Gesputvirus gsput1</taxon>
    </lineage>
</organism>
<proteinExistence type="predicted"/>
<evidence type="ECO:0008006" key="4">
    <source>
        <dbReference type="Google" id="ProtNLM"/>
    </source>
</evidence>
<dbReference type="OrthoDB" id="35042at10239"/>
<keyword evidence="3" id="KW-1185">Reference proteome</keyword>
<dbReference type="Proteomes" id="UP000033018">
    <property type="component" value="Segment"/>
</dbReference>
<dbReference type="RefSeq" id="YP_009275739.1">
    <property type="nucleotide sequence ID" value="NC_030932.1"/>
</dbReference>
<evidence type="ECO:0000256" key="1">
    <source>
        <dbReference type="SAM" id="MobiDB-lite"/>
    </source>
</evidence>
<feature type="region of interest" description="Disordered" evidence="1">
    <location>
        <begin position="54"/>
        <end position="73"/>
    </location>
</feature>
<protein>
    <recommendedName>
        <fullName evidence="4">Helix-turn-helix domain-containing protein</fullName>
    </recommendedName>
</protein>
<dbReference type="KEGG" id="vg:28800892"/>
<gene>
    <name evidence="2" type="ORF">Gsput1_53</name>
</gene>
<name>A0A0E3XBP8_9CAUD</name>
<evidence type="ECO:0000313" key="3">
    <source>
        <dbReference type="Proteomes" id="UP000033018"/>
    </source>
</evidence>
<sequence length="87" mass="10208">MAIEWLTEREAQEYIGRGKTSLWDWRRRGIVRAQRMSDGTWRYGKGSLRLARKDAERRKANQRHVAGPGRGHKRERNAAQLAFFVTP</sequence>
<evidence type="ECO:0000313" key="2">
    <source>
        <dbReference type="EMBL" id="AKC03078.1"/>
    </source>
</evidence>